<evidence type="ECO:0000313" key="3">
    <source>
        <dbReference type="EMBL" id="KKK76412.1"/>
    </source>
</evidence>
<evidence type="ECO:0000256" key="1">
    <source>
        <dbReference type="ARBA" id="ARBA00022598"/>
    </source>
</evidence>
<keyword evidence="1" id="KW-0436">Ligase</keyword>
<dbReference type="GO" id="GO:0004077">
    <property type="term" value="F:biotin--[biotin carboxyl-carrier protein] ligase activity"/>
    <property type="evidence" value="ECO:0007669"/>
    <property type="project" value="InterPro"/>
</dbReference>
<evidence type="ECO:0000259" key="2">
    <source>
        <dbReference type="PROSITE" id="PS51733"/>
    </source>
</evidence>
<dbReference type="NCBIfam" id="TIGR00121">
    <property type="entry name" value="birA_ligase"/>
    <property type="match status" value="1"/>
</dbReference>
<comment type="caution">
    <text evidence="3">The sequence shown here is derived from an EMBL/GenBank/DDBJ whole genome shotgun (WGS) entry which is preliminary data.</text>
</comment>
<dbReference type="PROSITE" id="PS51733">
    <property type="entry name" value="BPL_LPL_CATALYTIC"/>
    <property type="match status" value="1"/>
</dbReference>
<gene>
    <name evidence="3" type="ORF">LCGC14_2863890</name>
</gene>
<dbReference type="EMBL" id="LAZR01055416">
    <property type="protein sequence ID" value="KKK76412.1"/>
    <property type="molecule type" value="Genomic_DNA"/>
</dbReference>
<dbReference type="CDD" id="cd16442">
    <property type="entry name" value="BPL"/>
    <property type="match status" value="1"/>
</dbReference>
<dbReference type="Gene3D" id="3.30.930.10">
    <property type="entry name" value="Bira Bifunctional Protein, Domain 2"/>
    <property type="match status" value="1"/>
</dbReference>
<dbReference type="InterPro" id="IPR004143">
    <property type="entry name" value="BPL_LPL_catalytic"/>
</dbReference>
<dbReference type="PANTHER" id="PTHR12835:SF5">
    <property type="entry name" value="BIOTIN--PROTEIN LIGASE"/>
    <property type="match status" value="1"/>
</dbReference>
<dbReference type="InterPro" id="IPR004408">
    <property type="entry name" value="Biotin_CoA_COase_ligase"/>
</dbReference>
<organism evidence="3">
    <name type="scientific">marine sediment metagenome</name>
    <dbReference type="NCBI Taxonomy" id="412755"/>
    <lineage>
        <taxon>unclassified sequences</taxon>
        <taxon>metagenomes</taxon>
        <taxon>ecological metagenomes</taxon>
    </lineage>
</organism>
<accession>A0A0F8Y4T8</accession>
<sequence>MKVDITGGSLIWLESTESTNDHALALARDGAPSGTVVAADAQTAGRGRLGREWVSPPGLNLYFSIILRPELSARAIPLITLMCAVEAAGALRNVTGAEVKLKWPNDLLLDGRKLGGILVESHM</sequence>
<dbReference type="InterPro" id="IPR045864">
    <property type="entry name" value="aa-tRNA-synth_II/BPL/LPL"/>
</dbReference>
<feature type="domain" description="BPL/LPL catalytic" evidence="2">
    <location>
        <begin position="1"/>
        <end position="123"/>
    </location>
</feature>
<reference evidence="3" key="1">
    <citation type="journal article" date="2015" name="Nature">
        <title>Complex archaea that bridge the gap between prokaryotes and eukaryotes.</title>
        <authorList>
            <person name="Spang A."/>
            <person name="Saw J.H."/>
            <person name="Jorgensen S.L."/>
            <person name="Zaremba-Niedzwiedzka K."/>
            <person name="Martijn J."/>
            <person name="Lind A.E."/>
            <person name="van Eijk R."/>
            <person name="Schleper C."/>
            <person name="Guy L."/>
            <person name="Ettema T.J."/>
        </authorList>
    </citation>
    <scope>NUCLEOTIDE SEQUENCE</scope>
</reference>
<dbReference type="GO" id="GO:0005737">
    <property type="term" value="C:cytoplasm"/>
    <property type="evidence" value="ECO:0007669"/>
    <property type="project" value="TreeGrafter"/>
</dbReference>
<proteinExistence type="predicted"/>
<feature type="non-terminal residue" evidence="3">
    <location>
        <position position="123"/>
    </location>
</feature>
<protein>
    <recommendedName>
        <fullName evidence="2">BPL/LPL catalytic domain-containing protein</fullName>
    </recommendedName>
</protein>
<name>A0A0F8Y4T8_9ZZZZ</name>
<dbReference type="PANTHER" id="PTHR12835">
    <property type="entry name" value="BIOTIN PROTEIN LIGASE"/>
    <property type="match status" value="1"/>
</dbReference>
<dbReference type="SUPFAM" id="SSF55681">
    <property type="entry name" value="Class II aaRS and biotin synthetases"/>
    <property type="match status" value="1"/>
</dbReference>
<dbReference type="Pfam" id="PF03099">
    <property type="entry name" value="BPL_LplA_LipB"/>
    <property type="match status" value="1"/>
</dbReference>
<dbReference type="AlphaFoldDB" id="A0A0F8Y4T8"/>